<comment type="caution">
    <text evidence="1">The sequence shown here is derived from an EMBL/GenBank/DDBJ whole genome shotgun (WGS) entry which is preliminary data.</text>
</comment>
<dbReference type="Proteomes" id="UP000681594">
    <property type="component" value="Unassembled WGS sequence"/>
</dbReference>
<evidence type="ECO:0000313" key="2">
    <source>
        <dbReference type="Proteomes" id="UP000681594"/>
    </source>
</evidence>
<name>A0ABS4AJQ6_9PROT</name>
<sequence>MAGLAVEALSVVVKQVVEYRRIVADERVRQEQIRAQRDVVLAQLAMRREILLNAADKVFGERREVLAAMFANLEDAVQAGNAELTGQLLGTIVTFAKQSPLGEVQALARDMASEGYTLDLS</sequence>
<protein>
    <submittedName>
        <fullName evidence="1">Uncharacterized protein</fullName>
    </submittedName>
</protein>
<organism evidence="1 2">
    <name type="scientific">Pararoseomonas baculiformis</name>
    <dbReference type="NCBI Taxonomy" id="2820812"/>
    <lineage>
        <taxon>Bacteria</taxon>
        <taxon>Pseudomonadati</taxon>
        <taxon>Pseudomonadota</taxon>
        <taxon>Alphaproteobacteria</taxon>
        <taxon>Acetobacterales</taxon>
        <taxon>Acetobacteraceae</taxon>
        <taxon>Pararoseomonas</taxon>
    </lineage>
</organism>
<dbReference type="RefSeq" id="WP_209381539.1">
    <property type="nucleotide sequence ID" value="NZ_JAGIZB010000029.1"/>
</dbReference>
<proteinExistence type="predicted"/>
<keyword evidence="2" id="KW-1185">Reference proteome</keyword>
<accession>A0ABS4AJQ6</accession>
<reference evidence="1 2" key="1">
    <citation type="submission" date="2021-03" db="EMBL/GenBank/DDBJ databases">
        <authorList>
            <person name="So Y."/>
        </authorList>
    </citation>
    <scope>NUCLEOTIDE SEQUENCE [LARGE SCALE GENOMIC DNA]</scope>
    <source>
        <strain evidence="1 2">SSH11</strain>
    </source>
</reference>
<gene>
    <name evidence="1" type="ORF">J8J14_21075</name>
</gene>
<evidence type="ECO:0000313" key="1">
    <source>
        <dbReference type="EMBL" id="MBP0447269.1"/>
    </source>
</evidence>
<dbReference type="EMBL" id="JAGIZB010000029">
    <property type="protein sequence ID" value="MBP0447269.1"/>
    <property type="molecule type" value="Genomic_DNA"/>
</dbReference>